<feature type="transmembrane region" description="Helical" evidence="2">
    <location>
        <begin position="188"/>
        <end position="208"/>
    </location>
</feature>
<protein>
    <recommendedName>
        <fullName evidence="3">DUF8094 domain-containing protein</fullName>
    </recommendedName>
</protein>
<keyword evidence="2" id="KW-0812">Transmembrane</keyword>
<proteinExistence type="predicted"/>
<dbReference type="EMBL" id="CP028137">
    <property type="protein sequence ID" value="AZZ51458.1"/>
    <property type="molecule type" value="Genomic_DNA"/>
</dbReference>
<feature type="transmembrane region" description="Helical" evidence="2">
    <location>
        <begin position="253"/>
        <end position="274"/>
    </location>
</feature>
<feature type="region of interest" description="Disordered" evidence="1">
    <location>
        <begin position="282"/>
        <end position="303"/>
    </location>
</feature>
<dbReference type="InterPro" id="IPR058407">
    <property type="entry name" value="DUF8094"/>
</dbReference>
<organism evidence="4 5">
    <name type="scientific">Rathayibacter festucae DSM 15932</name>
    <dbReference type="NCBI Taxonomy" id="1328866"/>
    <lineage>
        <taxon>Bacteria</taxon>
        <taxon>Bacillati</taxon>
        <taxon>Actinomycetota</taxon>
        <taxon>Actinomycetes</taxon>
        <taxon>Micrococcales</taxon>
        <taxon>Microbacteriaceae</taxon>
        <taxon>Rathayibacter</taxon>
    </lineage>
</organism>
<evidence type="ECO:0000256" key="1">
    <source>
        <dbReference type="SAM" id="MobiDB-lite"/>
    </source>
</evidence>
<feature type="domain" description="DUF8094" evidence="3">
    <location>
        <begin position="302"/>
        <end position="585"/>
    </location>
</feature>
<keyword evidence="2" id="KW-0472">Membrane</keyword>
<dbReference type="AlphaFoldDB" id="A0A3T0SYH1"/>
<evidence type="ECO:0000256" key="2">
    <source>
        <dbReference type="SAM" id="Phobius"/>
    </source>
</evidence>
<evidence type="ECO:0000259" key="3">
    <source>
        <dbReference type="Pfam" id="PF26366"/>
    </source>
</evidence>
<accession>A0A3T0SYH1</accession>
<name>A0A3T0SYH1_9MICO</name>
<feature type="compositionally biased region" description="Low complexity" evidence="1">
    <location>
        <begin position="282"/>
        <end position="295"/>
    </location>
</feature>
<keyword evidence="2" id="KW-1133">Transmembrane helix</keyword>
<evidence type="ECO:0000313" key="4">
    <source>
        <dbReference type="EMBL" id="AZZ51458.1"/>
    </source>
</evidence>
<sequence>MRFVFAIIATVIAAALIALGIGQRTVWAPPESLTAQTALESGAPYAVIDGSTLGANPGRQTITVEGEGDLVMAYAPTTDVLGWVGGSDYDRIDYASSEDGADSLSAEQETGTALTLASDVADANAAVVDPRDSDLWLEQFEGTGSITVALDLPEDVSLIVATDGTAPAASDIRVSWPVDTATPLAGPLLLGGAVFLLIGLVLYIWAFLHLRRQHGPRRKGPQGKVPRGARLPRARAGIQSSLAAAQPSRRRRLLVLPIALGATVLLAGCSSDYWPDLAASASGTPTASATATPGAEPVAEEPTPVVTTQQAEAIVASVSEVAAAADAARDASILAERFQGEALTERTTNYEVLTKGGTIDAPQAIPASPVSLVLPQDTDSWPRLVTAVVQNTADATQAPIALMMSQASPRVDYKVDYAISLEANARIPDVAPVTVGTSIVAPDSKLMKLAPENVGAAYADILANGDSSQYAETFSSDGDTLRGQVGVDKKNADREALPDTASIEFTNAAGTSDTIALATNDSGALVAASIAETATVRPTAEGSTVSTSGASQTLLGIDKSTTGIATTYGYQLLFYVPPVGSEEKIVMLGWSQGLVSVVQLP</sequence>
<dbReference type="Pfam" id="PF26366">
    <property type="entry name" value="DUF8094"/>
    <property type="match status" value="1"/>
</dbReference>
<dbReference type="Proteomes" id="UP000285317">
    <property type="component" value="Chromosome"/>
</dbReference>
<dbReference type="RefSeq" id="WP_127886408.1">
    <property type="nucleotide sequence ID" value="NZ_CP028137.1"/>
</dbReference>
<evidence type="ECO:0000313" key="5">
    <source>
        <dbReference type="Proteomes" id="UP000285317"/>
    </source>
</evidence>
<gene>
    <name evidence="4" type="ORF">C1I64_04985</name>
</gene>
<dbReference type="KEGG" id="rfs:C1I64_04985"/>
<reference evidence="4 5" key="1">
    <citation type="submission" date="2018-03" db="EMBL/GenBank/DDBJ databases">
        <title>Bacteriophage NCPPB3778 and a type I-E CRISPR drive the evolution of the US Biological Select Agent, Rathayibacter toxicus.</title>
        <authorList>
            <person name="Davis E.W.II."/>
            <person name="Tabima J.F."/>
            <person name="Weisberg A.J."/>
            <person name="Dantas Lopes L."/>
            <person name="Wiseman M.S."/>
            <person name="Wiseman M.S."/>
            <person name="Pupko T."/>
            <person name="Belcher M.S."/>
            <person name="Sechler A.J."/>
            <person name="Tancos M.A."/>
            <person name="Schroeder B.K."/>
            <person name="Murray T.D."/>
            <person name="Luster D.G."/>
            <person name="Schneider W.L."/>
            <person name="Rogers E."/>
            <person name="Andreote F.D."/>
            <person name="Grunwald N.J."/>
            <person name="Putnam M.L."/>
            <person name="Chang J.H."/>
        </authorList>
    </citation>
    <scope>NUCLEOTIDE SEQUENCE [LARGE SCALE GENOMIC DNA]</scope>
    <source>
        <strain evidence="4 5">DSM 15932</strain>
    </source>
</reference>